<dbReference type="Pfam" id="PF12770">
    <property type="entry name" value="CHAT"/>
    <property type="match status" value="1"/>
</dbReference>
<dbReference type="InterPro" id="IPR011990">
    <property type="entry name" value="TPR-like_helical_dom_sf"/>
</dbReference>
<dbReference type="Gene3D" id="1.25.40.10">
    <property type="entry name" value="Tetratricopeptide repeat domain"/>
    <property type="match status" value="2"/>
</dbReference>
<organism evidence="2 3">
    <name type="scientific">Jaapia argillacea MUCL 33604</name>
    <dbReference type="NCBI Taxonomy" id="933084"/>
    <lineage>
        <taxon>Eukaryota</taxon>
        <taxon>Fungi</taxon>
        <taxon>Dikarya</taxon>
        <taxon>Basidiomycota</taxon>
        <taxon>Agaricomycotina</taxon>
        <taxon>Agaricomycetes</taxon>
        <taxon>Agaricomycetidae</taxon>
        <taxon>Jaapiales</taxon>
        <taxon>Jaapiaceae</taxon>
        <taxon>Jaapia</taxon>
    </lineage>
</organism>
<proteinExistence type="predicted"/>
<dbReference type="InterPro" id="IPR024983">
    <property type="entry name" value="CHAT_dom"/>
</dbReference>
<gene>
    <name evidence="2" type="ORF">JAAARDRAFT_174260</name>
</gene>
<evidence type="ECO:0000313" key="3">
    <source>
        <dbReference type="Proteomes" id="UP000027265"/>
    </source>
</evidence>
<sequence>MASTIDDHSADDHTCSLACFDAAVSECRSDLSEHPDASPERALLLKALAFSLRRRFGQSQQLVDLDEAADLCRQSLTMLPSDHPFCPSLLSQWGFTLHARFHHSRNGIDINEALVHHREALELLPDGHPQQLVVLQNIVDTLVCEHRPPLEAFELDEAVALSRTIVELSPSNKDSHHHLGQLLLRRFQDSRQQKDFDEAVGVHRTLEILCLDDSEGFDILNTVAATLSDIFDNTGEHDTRDLDNAIILLQEAMESLLPTDPDRDDAAHELATALSSRFHYSGNDSFLDEAIQLQEGILSATPHPPGLRSKFRFFAAQEWAEFADANGHESALEAYGIAIGFLPRIAMLGLDLSSRQHVLTAVVDGVARDATACAIREGNFERAVEFIEEGRAIFWSQALQLRAPLDHLRSEAPELVEQLQVISNRLEQESLRGVSKAAPMPHDAARAVEEQSRELLRLNDQWLACLEKVRTIKGCESFLLPKKYSDLRLAAVHGPVVILNATKSRRDALILRTPETDVLHVPLVLLTRDAEQQLVKMRSLLSGAYPRSRGDRGMRFKVPAVDPETIIKRGLAILWTTVVEPIIQALDLKKSASPPRIWWCPSGSFNSFPIHAAGIYDHCEGQCVSDYVISSYIPTLTTLLGRSPPNVDSFKMLIVIQPHSKNHEPIPYATEELRRIEKIVDNDVLVRYGIQDAPALVSDVLSAIPTATILHFACHGVQVSAEPARQGYQAVKSNPLNSALVLEDGPLKLTEIMELSLKNKSLVFLSACQTAAGDETLPDESMHLSATMLFAGFQGVVGTLWSIDDRDGPEVAEAFYRHLFSSSQPSQGSQVVPNTAEAARALHLAVRKLREKEPSFMRWVPFIHLGF</sequence>
<feature type="domain" description="CHAT" evidence="1">
    <location>
        <begin position="573"/>
        <end position="866"/>
    </location>
</feature>
<keyword evidence="3" id="KW-1185">Reference proteome</keyword>
<dbReference type="EMBL" id="KL197714">
    <property type="protein sequence ID" value="KDQ60230.1"/>
    <property type="molecule type" value="Genomic_DNA"/>
</dbReference>
<dbReference type="AlphaFoldDB" id="A0A067Q246"/>
<dbReference type="HOGENOM" id="CLU_001305_5_1_1"/>
<evidence type="ECO:0000313" key="2">
    <source>
        <dbReference type="EMBL" id="KDQ60230.1"/>
    </source>
</evidence>
<protein>
    <recommendedName>
        <fullName evidence="1">CHAT domain-containing protein</fullName>
    </recommendedName>
</protein>
<dbReference type="SUPFAM" id="SSF48452">
    <property type="entry name" value="TPR-like"/>
    <property type="match status" value="1"/>
</dbReference>
<dbReference type="Proteomes" id="UP000027265">
    <property type="component" value="Unassembled WGS sequence"/>
</dbReference>
<dbReference type="InParanoid" id="A0A067Q246"/>
<evidence type="ECO:0000259" key="1">
    <source>
        <dbReference type="Pfam" id="PF12770"/>
    </source>
</evidence>
<dbReference type="OrthoDB" id="9991317at2759"/>
<accession>A0A067Q246</accession>
<name>A0A067Q246_9AGAM</name>
<reference evidence="3" key="1">
    <citation type="journal article" date="2014" name="Proc. Natl. Acad. Sci. U.S.A.">
        <title>Extensive sampling of basidiomycete genomes demonstrates inadequacy of the white-rot/brown-rot paradigm for wood decay fungi.</title>
        <authorList>
            <person name="Riley R."/>
            <person name="Salamov A.A."/>
            <person name="Brown D.W."/>
            <person name="Nagy L.G."/>
            <person name="Floudas D."/>
            <person name="Held B.W."/>
            <person name="Levasseur A."/>
            <person name="Lombard V."/>
            <person name="Morin E."/>
            <person name="Otillar R."/>
            <person name="Lindquist E.A."/>
            <person name="Sun H."/>
            <person name="LaButti K.M."/>
            <person name="Schmutz J."/>
            <person name="Jabbour D."/>
            <person name="Luo H."/>
            <person name="Baker S.E."/>
            <person name="Pisabarro A.G."/>
            <person name="Walton J.D."/>
            <person name="Blanchette R.A."/>
            <person name="Henrissat B."/>
            <person name="Martin F."/>
            <person name="Cullen D."/>
            <person name="Hibbett D.S."/>
            <person name="Grigoriev I.V."/>
        </authorList>
    </citation>
    <scope>NUCLEOTIDE SEQUENCE [LARGE SCALE GENOMIC DNA]</scope>
    <source>
        <strain evidence="3">MUCL 33604</strain>
    </source>
</reference>